<comment type="caution">
    <text evidence="2">The sequence shown here is derived from an EMBL/GenBank/DDBJ whole genome shotgun (WGS) entry which is preliminary data.</text>
</comment>
<evidence type="ECO:0000313" key="3">
    <source>
        <dbReference type="Proteomes" id="UP000249819"/>
    </source>
</evidence>
<dbReference type="Proteomes" id="UP000249819">
    <property type="component" value="Unassembled WGS sequence"/>
</dbReference>
<proteinExistence type="predicted"/>
<name>A0A327W4T5_9BACT</name>
<evidence type="ECO:0000259" key="1">
    <source>
        <dbReference type="Pfam" id="PF20248"/>
    </source>
</evidence>
<dbReference type="RefSeq" id="WP_111592315.1">
    <property type="nucleotide sequence ID" value="NZ_QLMA01000003.1"/>
</dbReference>
<dbReference type="EMBL" id="QLMA01000003">
    <property type="protein sequence ID" value="RAJ83683.1"/>
    <property type="molecule type" value="Genomic_DNA"/>
</dbReference>
<organism evidence="2 3">
    <name type="scientific">Chitinophaga dinghuensis</name>
    <dbReference type="NCBI Taxonomy" id="1539050"/>
    <lineage>
        <taxon>Bacteria</taxon>
        <taxon>Pseudomonadati</taxon>
        <taxon>Bacteroidota</taxon>
        <taxon>Chitinophagia</taxon>
        <taxon>Chitinophagales</taxon>
        <taxon>Chitinophagaceae</taxon>
        <taxon>Chitinophaga</taxon>
    </lineage>
</organism>
<accession>A0A327W4T5</accession>
<dbReference type="InterPro" id="IPR046538">
    <property type="entry name" value="DUF6603"/>
</dbReference>
<feature type="domain" description="DUF6603" evidence="1">
    <location>
        <begin position="705"/>
        <end position="1232"/>
    </location>
</feature>
<gene>
    <name evidence="2" type="ORF">CLV59_103655</name>
</gene>
<dbReference type="OrthoDB" id="535891at2"/>
<sequence length="1438" mass="152837">MSINDLVANLRNQATAKGSITLDNTILSDDQLTAIRASFGLSASANITVNAMQPSSIPDPTGNSITINAGNADLLNQTGIAVKSLSFTVGTSIDFILNLQMADQWKWTDSFPKLTPFPFNKISCSATYFVYTTKAVDTFPLWSASNDDSIPLATGLNLGTKLSLQALSKLPAIFGTINTDVKAAGPIVNNSAYPYPVMMLTAKLLDSFSLFGSLTISDLVYIVQITEPQHLVQEVISAVGATVGDMQILLDINQSTEMLRVTGKSVNGNETLGSLSSGTLGQAVLPAGTNFNDFVPSTFNNVFDSITFNGFYIAATLGAQKSIDRVIFSIGQKSNTHINLGAFDLTNFLLNVAWTNPRGASPTINVRFSASGMIPLKTFTAPLNFNIVVAKNGSWAIQSIEADYPGIINLADIIQEVAPGTQIPDELKGLRFGEFLLKADVASKDYTLSLHGYWDLTIMSAIVSSKYYLLLNSTNGKTTFELQAGFNVGDSSVGADITLGQQFTFTGEADNISLSDLLTSMFGVLGIDLSGLPEIMLNTLKIDYHKTVADLISVDANLTFGNNYTGVFSLVAKKNATDWQFIAYAGLGANNPIDIGALLPLIGNDIKGEFEIKDGFFIITSKTIGDLTLSAKPGLTVKPGISLGFDVVLAGSDQQLVQQILSYPDAQEQNNAVYYIAADGALIRSNVDDTSNDANQTGNVHSFTINKQIGPILFKSIGIKYADFTISAALDVSMNIGPLGASLDGLSAGIALKDDYKPVFGLNGLGIAYATPALTIEGALIRLPDSQLSEGIKFQFDGVLIVEAEQFGLSALGSYAQKTDNTPSFFLFVDINAVLGGPPPLIFTGLMGGLGINRNLLMPKFDEVQDFPLLAIGAPQSGSPKDIAMRTLQILEGEIAGNSGKTEVWIPPKSGDYWLAAGVKFTIADIISGELLLAAEFGNQLQFAVLGLASLSLPQNVSIDSAFVFVELQMEAVFQPLDGFLGVAASLTNNSFVLTKDCHLTGGFAFNLWFGSNPNAGQFVVTAGGYHPAFSIPDYYPKVQRLGFSWRVSGDVSIKGGSYFAITPSCAMGGGGLEVLYQSGPVKAWFTAQADLIVAWHPFSFNATLRIEIGASVRVSVWFVHKTVTVHLGADLELWGTPLGGKVKVHIVIVTVTIHFGSSGADDPNKEAISWSELKQMLPKPEDILKSVANTGVSSMLRRDKGSGQIVFNDNNSSNTTPVWIVRSGSFAFNTQSVIPASSLQYGSSGSKSASGPTINIRPMFKSGITSVHQVSITQGSANGPEVDVSDWSFNPVTDNLAANLWGTLIKDNSGDYVQRPAKPSADVVGGLLTGYAVQVPGPDPGTTFGLIDMTLLQEEYLANNAANPLNTSEPRSADYLPATSSTTISDIGGIATTLKSSRDSIYDVLKNSGLYSGDNDTMSDMGANATNLFTSVPMEQS</sequence>
<keyword evidence="3" id="KW-1185">Reference proteome</keyword>
<dbReference type="Pfam" id="PF20248">
    <property type="entry name" value="DUF6603"/>
    <property type="match status" value="1"/>
</dbReference>
<evidence type="ECO:0000313" key="2">
    <source>
        <dbReference type="EMBL" id="RAJ83683.1"/>
    </source>
</evidence>
<protein>
    <recommendedName>
        <fullName evidence="1">DUF6603 domain-containing protein</fullName>
    </recommendedName>
</protein>
<reference evidence="2 3" key="1">
    <citation type="submission" date="2018-06" db="EMBL/GenBank/DDBJ databases">
        <title>Genomic Encyclopedia of Archaeal and Bacterial Type Strains, Phase II (KMG-II): from individual species to whole genera.</title>
        <authorList>
            <person name="Goeker M."/>
        </authorList>
    </citation>
    <scope>NUCLEOTIDE SEQUENCE [LARGE SCALE GENOMIC DNA]</scope>
    <source>
        <strain evidence="2 3">DSM 29821</strain>
    </source>
</reference>